<evidence type="ECO:0000256" key="3">
    <source>
        <dbReference type="ARBA" id="ARBA00023082"/>
    </source>
</evidence>
<evidence type="ECO:0000256" key="4">
    <source>
        <dbReference type="ARBA" id="ARBA00023163"/>
    </source>
</evidence>
<dbReference type="InterPro" id="IPR014327">
    <property type="entry name" value="RNA_pol_sigma70_bacteroid"/>
</dbReference>
<protein>
    <recommendedName>
        <fullName evidence="5">HTH luxR-type domain-containing protein</fullName>
    </recommendedName>
</protein>
<dbReference type="PANTHER" id="PTHR43133:SF46">
    <property type="entry name" value="RNA POLYMERASE SIGMA-70 FACTOR ECF SUBFAMILY"/>
    <property type="match status" value="1"/>
</dbReference>
<proteinExistence type="inferred from homology"/>
<dbReference type="SUPFAM" id="SSF88659">
    <property type="entry name" value="Sigma3 and sigma4 domains of RNA polymerase sigma factors"/>
    <property type="match status" value="1"/>
</dbReference>
<evidence type="ECO:0000256" key="2">
    <source>
        <dbReference type="ARBA" id="ARBA00023015"/>
    </source>
</evidence>
<dbReference type="InterPro" id="IPR013325">
    <property type="entry name" value="RNA_pol_sigma_r2"/>
</dbReference>
<keyword evidence="3" id="KW-0731">Sigma factor</keyword>
<dbReference type="PANTHER" id="PTHR43133">
    <property type="entry name" value="RNA POLYMERASE ECF-TYPE SIGMA FACTO"/>
    <property type="match status" value="1"/>
</dbReference>
<evidence type="ECO:0000256" key="1">
    <source>
        <dbReference type="ARBA" id="ARBA00010641"/>
    </source>
</evidence>
<keyword evidence="2" id="KW-0805">Transcription regulation</keyword>
<dbReference type="InterPro" id="IPR013324">
    <property type="entry name" value="RNA_pol_sigma_r3/r4-like"/>
</dbReference>
<dbReference type="InterPro" id="IPR007627">
    <property type="entry name" value="RNA_pol_sigma70_r2"/>
</dbReference>
<dbReference type="GO" id="GO:0006352">
    <property type="term" value="P:DNA-templated transcription initiation"/>
    <property type="evidence" value="ECO:0007669"/>
    <property type="project" value="InterPro"/>
</dbReference>
<dbReference type="NCBIfam" id="TIGR02937">
    <property type="entry name" value="sigma70-ECF"/>
    <property type="match status" value="1"/>
</dbReference>
<dbReference type="InterPro" id="IPR036388">
    <property type="entry name" value="WH-like_DNA-bd_sf"/>
</dbReference>
<dbReference type="GO" id="GO:0016987">
    <property type="term" value="F:sigma factor activity"/>
    <property type="evidence" value="ECO:0007669"/>
    <property type="project" value="UniProtKB-KW"/>
</dbReference>
<dbReference type="NCBIfam" id="TIGR02985">
    <property type="entry name" value="Sig70_bacteroi1"/>
    <property type="match status" value="1"/>
</dbReference>
<gene>
    <name evidence="6" type="ORF">DN53_05355</name>
</gene>
<dbReference type="InterPro" id="IPR014284">
    <property type="entry name" value="RNA_pol_sigma-70_dom"/>
</dbReference>
<evidence type="ECO:0000313" key="7">
    <source>
        <dbReference type="Proteomes" id="UP000290261"/>
    </source>
</evidence>
<dbReference type="InterPro" id="IPR013249">
    <property type="entry name" value="RNA_pol_sigma70_r4_t2"/>
</dbReference>
<evidence type="ECO:0000259" key="5">
    <source>
        <dbReference type="SMART" id="SM00421"/>
    </source>
</evidence>
<organism evidence="6 7">
    <name type="scientific">Flagellimonas olearia</name>
    <dbReference type="NCBI Taxonomy" id="552546"/>
    <lineage>
        <taxon>Bacteria</taxon>
        <taxon>Pseudomonadati</taxon>
        <taxon>Bacteroidota</taxon>
        <taxon>Flavobacteriia</taxon>
        <taxon>Flavobacteriales</taxon>
        <taxon>Flavobacteriaceae</taxon>
        <taxon>Flagellimonas</taxon>
    </lineage>
</organism>
<keyword evidence="4" id="KW-0804">Transcription</keyword>
<sequence length="236" mass="27763">MYFTKATKNLKSNSPNGFKNFFSYLPNQSPKTRYMQGTSDKDYGNEAILVYDLQQGEEAAYAFLMDRYHHKLCLYAHSLCKDHDLAADMVQNVMLRIWKKRDRLRTDSSVRSLLYRSVYNEFLDQYKHRKFILNLEKEYMTAISTLVEDDETSLDRLIQHVRREIEDLSPKCREIFLLSKKEGLTNNEIAEHLNLSVKTVESQMTRAYAQIRKKVGEKLQGILFFMFGLPSRMQGN</sequence>
<feature type="domain" description="HTH luxR-type" evidence="5">
    <location>
        <begin position="165"/>
        <end position="225"/>
    </location>
</feature>
<comment type="caution">
    <text evidence="6">The sequence shown here is derived from an EMBL/GenBank/DDBJ whole genome shotgun (WGS) entry which is preliminary data.</text>
</comment>
<dbReference type="GO" id="GO:0003677">
    <property type="term" value="F:DNA binding"/>
    <property type="evidence" value="ECO:0007669"/>
    <property type="project" value="InterPro"/>
</dbReference>
<dbReference type="Gene3D" id="1.10.1740.10">
    <property type="match status" value="1"/>
</dbReference>
<dbReference type="Pfam" id="PF08281">
    <property type="entry name" value="Sigma70_r4_2"/>
    <property type="match status" value="1"/>
</dbReference>
<dbReference type="Gene3D" id="1.10.10.10">
    <property type="entry name" value="Winged helix-like DNA-binding domain superfamily/Winged helix DNA-binding domain"/>
    <property type="match status" value="1"/>
</dbReference>
<reference evidence="6 7" key="1">
    <citation type="submission" date="2014-04" db="EMBL/GenBank/DDBJ databases">
        <title>Whole genome of Muricauda olearia.</title>
        <authorList>
            <person name="Zhang X.-H."/>
            <person name="Tang K."/>
        </authorList>
    </citation>
    <scope>NUCLEOTIDE SEQUENCE [LARGE SCALE GENOMIC DNA]</scope>
    <source>
        <strain evidence="6 7">Th120</strain>
    </source>
</reference>
<dbReference type="EMBL" id="JJMP01000010">
    <property type="protein sequence ID" value="RYC50352.1"/>
    <property type="molecule type" value="Genomic_DNA"/>
</dbReference>
<keyword evidence="7" id="KW-1185">Reference proteome</keyword>
<accession>A0A444VHW8</accession>
<evidence type="ECO:0000313" key="6">
    <source>
        <dbReference type="EMBL" id="RYC50352.1"/>
    </source>
</evidence>
<dbReference type="SMART" id="SM00421">
    <property type="entry name" value="HTH_LUXR"/>
    <property type="match status" value="1"/>
</dbReference>
<dbReference type="Pfam" id="PF04542">
    <property type="entry name" value="Sigma70_r2"/>
    <property type="match status" value="1"/>
</dbReference>
<dbReference type="SUPFAM" id="SSF88946">
    <property type="entry name" value="Sigma2 domain of RNA polymerase sigma factors"/>
    <property type="match status" value="1"/>
</dbReference>
<dbReference type="InterPro" id="IPR039425">
    <property type="entry name" value="RNA_pol_sigma-70-like"/>
</dbReference>
<comment type="similarity">
    <text evidence="1">Belongs to the sigma-70 factor family. ECF subfamily.</text>
</comment>
<dbReference type="AlphaFoldDB" id="A0A444VHW8"/>
<dbReference type="CDD" id="cd06171">
    <property type="entry name" value="Sigma70_r4"/>
    <property type="match status" value="1"/>
</dbReference>
<name>A0A444VHW8_9FLAO</name>
<dbReference type="InterPro" id="IPR000792">
    <property type="entry name" value="Tscrpt_reg_LuxR_C"/>
</dbReference>
<dbReference type="Proteomes" id="UP000290261">
    <property type="component" value="Unassembled WGS sequence"/>
</dbReference>